<evidence type="ECO:0000313" key="2">
    <source>
        <dbReference type="EMBL" id="KZS13158.1"/>
    </source>
</evidence>
<dbReference type="AlphaFoldDB" id="A0A164WD07"/>
<name>A0A164WD07_9CRUS</name>
<accession>A0A164WD07</accession>
<keyword evidence="3" id="KW-1185">Reference proteome</keyword>
<organism evidence="2 3">
    <name type="scientific">Daphnia magna</name>
    <dbReference type="NCBI Taxonomy" id="35525"/>
    <lineage>
        <taxon>Eukaryota</taxon>
        <taxon>Metazoa</taxon>
        <taxon>Ecdysozoa</taxon>
        <taxon>Arthropoda</taxon>
        <taxon>Crustacea</taxon>
        <taxon>Branchiopoda</taxon>
        <taxon>Diplostraca</taxon>
        <taxon>Cladocera</taxon>
        <taxon>Anomopoda</taxon>
        <taxon>Daphniidae</taxon>
        <taxon>Daphnia</taxon>
    </lineage>
</organism>
<protein>
    <submittedName>
        <fullName evidence="2">Uncharacterized protein</fullName>
    </submittedName>
</protein>
<comment type="caution">
    <text evidence="2">The sequence shown here is derived from an EMBL/GenBank/DDBJ whole genome shotgun (WGS) entry which is preliminary data.</text>
</comment>
<dbReference type="EMBL" id="LRGB01001261">
    <property type="protein sequence ID" value="KZS13158.1"/>
    <property type="molecule type" value="Genomic_DNA"/>
</dbReference>
<evidence type="ECO:0000313" key="3">
    <source>
        <dbReference type="Proteomes" id="UP000076858"/>
    </source>
</evidence>
<reference evidence="2 3" key="1">
    <citation type="submission" date="2016-03" db="EMBL/GenBank/DDBJ databases">
        <title>EvidentialGene: Evidence-directed Construction of Genes on Genomes.</title>
        <authorList>
            <person name="Gilbert D.G."/>
            <person name="Choi J.-H."/>
            <person name="Mockaitis K."/>
            <person name="Colbourne J."/>
            <person name="Pfrender M."/>
        </authorList>
    </citation>
    <scope>NUCLEOTIDE SEQUENCE [LARGE SCALE GENOMIC DNA]</scope>
    <source>
        <strain evidence="2 3">Xinb3</strain>
        <tissue evidence="2">Complete organism</tissue>
    </source>
</reference>
<dbReference type="Proteomes" id="UP000076858">
    <property type="component" value="Unassembled WGS sequence"/>
</dbReference>
<sequence length="57" mass="6384">MFVSTERQIPPTTETRSRPLARPVPHPDLVCTPSGVCSLYVHWCGRACRYPTLLACI</sequence>
<feature type="region of interest" description="Disordered" evidence="1">
    <location>
        <begin position="1"/>
        <end position="21"/>
    </location>
</feature>
<evidence type="ECO:0000256" key="1">
    <source>
        <dbReference type="SAM" id="MobiDB-lite"/>
    </source>
</evidence>
<feature type="compositionally biased region" description="Polar residues" evidence="1">
    <location>
        <begin position="1"/>
        <end position="14"/>
    </location>
</feature>
<gene>
    <name evidence="2" type="ORF">APZ42_021773</name>
</gene>
<proteinExistence type="predicted"/>